<evidence type="ECO:0000256" key="1">
    <source>
        <dbReference type="ARBA" id="ARBA00004123"/>
    </source>
</evidence>
<organism evidence="7 8">
    <name type="scientific">Malassezia sympodialis (strain ATCC 42132)</name>
    <name type="common">Atopic eczema-associated yeast</name>
    <dbReference type="NCBI Taxonomy" id="1230383"/>
    <lineage>
        <taxon>Eukaryota</taxon>
        <taxon>Fungi</taxon>
        <taxon>Dikarya</taxon>
        <taxon>Basidiomycota</taxon>
        <taxon>Ustilaginomycotina</taxon>
        <taxon>Malasseziomycetes</taxon>
        <taxon>Malasseziales</taxon>
        <taxon>Malasseziaceae</taxon>
        <taxon>Malassezia</taxon>
    </lineage>
</organism>
<dbReference type="GO" id="GO:0003700">
    <property type="term" value="F:DNA-binding transcription factor activity"/>
    <property type="evidence" value="ECO:0007669"/>
    <property type="project" value="TreeGrafter"/>
</dbReference>
<reference evidence="8" key="1">
    <citation type="journal article" date="2017" name="Nucleic Acids Res.">
        <title>Proteogenomics produces comprehensive and highly accurate protein-coding gene annotation in a complete genome assembly of Malassezia sympodialis.</title>
        <authorList>
            <person name="Zhu Y."/>
            <person name="Engstroem P.G."/>
            <person name="Tellgren-Roth C."/>
            <person name="Baudo C.D."/>
            <person name="Kennell J.C."/>
            <person name="Sun S."/>
            <person name="Billmyre R.B."/>
            <person name="Schroeder M.S."/>
            <person name="Andersson A."/>
            <person name="Holm T."/>
            <person name="Sigurgeirsson B."/>
            <person name="Wu G."/>
            <person name="Sankaranarayanan S.R."/>
            <person name="Siddharthan R."/>
            <person name="Sanyal K."/>
            <person name="Lundeberg J."/>
            <person name="Nystedt B."/>
            <person name="Boekhout T."/>
            <person name="Dawson T.L. Jr."/>
            <person name="Heitman J."/>
            <person name="Scheynius A."/>
            <person name="Lehtioe J."/>
        </authorList>
    </citation>
    <scope>NUCLEOTIDE SEQUENCE [LARGE SCALE GENOMIC DNA]</scope>
    <source>
        <strain evidence="8">ATCC 42132</strain>
    </source>
</reference>
<dbReference type="SMART" id="SM00717">
    <property type="entry name" value="SANT"/>
    <property type="match status" value="3"/>
</dbReference>
<dbReference type="EMBL" id="LT671822">
    <property type="protein sequence ID" value="SHO76863.1"/>
    <property type="molecule type" value="Genomic_DNA"/>
</dbReference>
<dbReference type="OrthoDB" id="39591at2759"/>
<evidence type="ECO:0000259" key="5">
    <source>
        <dbReference type="PROSITE" id="PS50090"/>
    </source>
</evidence>
<dbReference type="GO" id="GO:0000976">
    <property type="term" value="F:transcription cis-regulatory region binding"/>
    <property type="evidence" value="ECO:0007669"/>
    <property type="project" value="TreeGrafter"/>
</dbReference>
<dbReference type="AlphaFoldDB" id="A0A1M8A350"/>
<dbReference type="Pfam" id="PF00249">
    <property type="entry name" value="Myb_DNA-binding"/>
    <property type="match status" value="1"/>
</dbReference>
<dbReference type="InterPro" id="IPR001005">
    <property type="entry name" value="SANT/Myb"/>
</dbReference>
<keyword evidence="3" id="KW-0539">Nucleus</keyword>
<evidence type="ECO:0000313" key="8">
    <source>
        <dbReference type="Proteomes" id="UP000186303"/>
    </source>
</evidence>
<dbReference type="PANTHER" id="PTHR46380">
    <property type="entry name" value="CYCLIN-D-BINDING MYB-LIKE TRANSCRIPTION FACTOR 1"/>
    <property type="match status" value="1"/>
</dbReference>
<keyword evidence="2" id="KW-0238">DNA-binding</keyword>
<evidence type="ECO:0000313" key="7">
    <source>
        <dbReference type="EMBL" id="SHO76863.1"/>
    </source>
</evidence>
<evidence type="ECO:0000256" key="3">
    <source>
        <dbReference type="ARBA" id="ARBA00023242"/>
    </source>
</evidence>
<accession>A0A1M8A350</accession>
<name>A0A1M8A350_MALS4</name>
<dbReference type="OMA" id="HIMNEDH"/>
<feature type="compositionally biased region" description="Basic and acidic residues" evidence="4">
    <location>
        <begin position="82"/>
        <end position="92"/>
    </location>
</feature>
<feature type="region of interest" description="Disordered" evidence="4">
    <location>
        <begin position="1"/>
        <end position="92"/>
    </location>
</feature>
<dbReference type="PROSITE" id="PS50090">
    <property type="entry name" value="MYB_LIKE"/>
    <property type="match status" value="1"/>
</dbReference>
<keyword evidence="8" id="KW-1185">Reference proteome</keyword>
<dbReference type="InterPro" id="IPR051651">
    <property type="entry name" value="DMTF1_DNA-bind_reg"/>
</dbReference>
<dbReference type="STRING" id="1230383.A0A1M8A350"/>
<dbReference type="PROSITE" id="PS51294">
    <property type="entry name" value="HTH_MYB"/>
    <property type="match status" value="1"/>
</dbReference>
<feature type="compositionally biased region" description="Low complexity" evidence="4">
    <location>
        <begin position="58"/>
        <end position="77"/>
    </location>
</feature>
<feature type="compositionally biased region" description="Basic residues" evidence="4">
    <location>
        <begin position="1"/>
        <end position="12"/>
    </location>
</feature>
<evidence type="ECO:0000256" key="2">
    <source>
        <dbReference type="ARBA" id="ARBA00023125"/>
    </source>
</evidence>
<proteinExistence type="predicted"/>
<dbReference type="CDD" id="cd00167">
    <property type="entry name" value="SANT"/>
    <property type="match status" value="1"/>
</dbReference>
<dbReference type="VEuPathDB" id="FungiDB:MSYG_1202"/>
<protein>
    <submittedName>
        <fullName evidence="7">Similar to S.cerevisiae protein NSI1 (RNA polymerase I termination factor)</fullName>
    </submittedName>
</protein>
<dbReference type="PANTHER" id="PTHR46380:SF2">
    <property type="entry name" value="CYCLIN-D-BINDING MYB-LIKE TRANSCRIPTION FACTOR 1"/>
    <property type="match status" value="1"/>
</dbReference>
<comment type="subcellular location">
    <subcellularLocation>
        <location evidence="1">Nucleus</location>
    </subcellularLocation>
</comment>
<evidence type="ECO:0000259" key="6">
    <source>
        <dbReference type="PROSITE" id="PS51294"/>
    </source>
</evidence>
<dbReference type="Proteomes" id="UP000186303">
    <property type="component" value="Chromosome 2"/>
</dbReference>
<dbReference type="Gene3D" id="1.10.10.60">
    <property type="entry name" value="Homeodomain-like"/>
    <property type="match status" value="1"/>
</dbReference>
<feature type="domain" description="Myb-like" evidence="5">
    <location>
        <begin position="279"/>
        <end position="328"/>
    </location>
</feature>
<sequence length="508" mass="56694">MEQRAQRARHALLSKDAMAPSTSAAPWSGMAWAPRGASPPPPPPFDASATRNGGVSTAPASAARAGEAPAPGAADAQRAPKRAAESDEPLSKRLREGLDSHDAALGARSLESIRELHPEFHEASQAPIVLDAALPLMLNAASSSVALREPARANSRARRTKPDQEKARALFVAAHAGQTYEQMVLEHAYSSDRLFWLKEAYGLTWRTGRWSDDEEARATEALRQFCDHYKLTQAGLDELIWHRKPEQKHMHEELWKHISLSVGTRPNYAVRMHIKSMRKDVVRGGHWTPADVEALAAAVSELGHQWEKIGARLGRSGNVCKHYWREQVQSRAGPAPQGAFRAEEEAALRQAVLACCEEVGCAPDGPNLPWTLIHERLGPSPRRISVLSRKWRGMLSAERRMSEEQNTRWYAPHDDHILLQRIRAQCRHSAADIDFDKLATPEWQWPMYVIKKHWVVMLRKRAPNFQGTLDELLDYLSARVPSPEEYKMLASGRRSAGAARGAIEAYRS</sequence>
<dbReference type="InterPro" id="IPR009057">
    <property type="entry name" value="Homeodomain-like_sf"/>
</dbReference>
<dbReference type="SUPFAM" id="SSF46689">
    <property type="entry name" value="Homeodomain-like"/>
    <property type="match status" value="1"/>
</dbReference>
<dbReference type="GO" id="GO:0005634">
    <property type="term" value="C:nucleus"/>
    <property type="evidence" value="ECO:0007669"/>
    <property type="project" value="UniProtKB-SubCell"/>
</dbReference>
<dbReference type="InterPro" id="IPR017930">
    <property type="entry name" value="Myb_dom"/>
</dbReference>
<feature type="domain" description="HTH myb-type" evidence="6">
    <location>
        <begin position="279"/>
        <end position="332"/>
    </location>
</feature>
<gene>
    <name evidence="7" type="ORF">MSYG_1202</name>
</gene>
<evidence type="ECO:0000256" key="4">
    <source>
        <dbReference type="SAM" id="MobiDB-lite"/>
    </source>
</evidence>